<comment type="caution">
    <text evidence="3">The sequence shown here is derived from an EMBL/GenBank/DDBJ whole genome shotgun (WGS) entry which is preliminary data.</text>
</comment>
<organism evidence="3 4">
    <name type="scientific">Ktedonobacter robiniae</name>
    <dbReference type="NCBI Taxonomy" id="2778365"/>
    <lineage>
        <taxon>Bacteria</taxon>
        <taxon>Bacillati</taxon>
        <taxon>Chloroflexota</taxon>
        <taxon>Ktedonobacteria</taxon>
        <taxon>Ktedonobacterales</taxon>
        <taxon>Ktedonobacteraceae</taxon>
        <taxon>Ktedonobacter</taxon>
    </lineage>
</organism>
<sequence>MSLRRHTLLYSMVFVLLLFLAACGGTANGDNGSNAYTTPQSNAVTPTPTTGGDGYGNGNGSGGNSGGTSGVVIKTASATIESKAATILTDTKGMTLYYFTPDTASKVACTDGCAQSWPPLLYSGSDTPQASSKLSGQLATLDANGGKQVVYNGHPLYTYSGDSAAGQTNGQGVGGKWFVATVDLGQNKA</sequence>
<dbReference type="PANTHER" id="PTHR39335:SF1">
    <property type="entry name" value="BLL4220 PROTEIN"/>
    <property type="match status" value="1"/>
</dbReference>
<keyword evidence="2" id="KW-0732">Signal</keyword>
<proteinExistence type="predicted"/>
<feature type="region of interest" description="Disordered" evidence="1">
    <location>
        <begin position="34"/>
        <end position="66"/>
    </location>
</feature>
<feature type="compositionally biased region" description="Gly residues" evidence="1">
    <location>
        <begin position="51"/>
        <end position="66"/>
    </location>
</feature>
<dbReference type="Proteomes" id="UP000654345">
    <property type="component" value="Unassembled WGS sequence"/>
</dbReference>
<feature type="signal peptide" evidence="2">
    <location>
        <begin position="1"/>
        <end position="27"/>
    </location>
</feature>
<evidence type="ECO:0000256" key="2">
    <source>
        <dbReference type="SAM" id="SignalP"/>
    </source>
</evidence>
<dbReference type="InterPro" id="IPR005297">
    <property type="entry name" value="Lipoprotein_repeat"/>
</dbReference>
<evidence type="ECO:0000313" key="4">
    <source>
        <dbReference type="Proteomes" id="UP000654345"/>
    </source>
</evidence>
<accession>A0ABQ3V0W7</accession>
<dbReference type="Pfam" id="PF03640">
    <property type="entry name" value="Lipoprotein_15"/>
    <property type="match status" value="2"/>
</dbReference>
<gene>
    <name evidence="3" type="ORF">KSB_70350</name>
</gene>
<evidence type="ECO:0000313" key="3">
    <source>
        <dbReference type="EMBL" id="GHO58560.1"/>
    </source>
</evidence>
<name>A0ABQ3V0W7_9CHLR</name>
<dbReference type="RefSeq" id="WP_201374830.1">
    <property type="nucleotide sequence ID" value="NZ_BNJG01000003.1"/>
</dbReference>
<dbReference type="EMBL" id="BNJG01000003">
    <property type="protein sequence ID" value="GHO58560.1"/>
    <property type="molecule type" value="Genomic_DNA"/>
</dbReference>
<dbReference type="PROSITE" id="PS51257">
    <property type="entry name" value="PROKAR_LIPOPROTEIN"/>
    <property type="match status" value="1"/>
</dbReference>
<feature type="chain" id="PRO_5045787333" description="Lipoprotein" evidence="2">
    <location>
        <begin position="28"/>
        <end position="189"/>
    </location>
</feature>
<dbReference type="PANTHER" id="PTHR39335">
    <property type="entry name" value="BLL4220 PROTEIN"/>
    <property type="match status" value="1"/>
</dbReference>
<evidence type="ECO:0008006" key="5">
    <source>
        <dbReference type="Google" id="ProtNLM"/>
    </source>
</evidence>
<evidence type="ECO:0000256" key="1">
    <source>
        <dbReference type="SAM" id="MobiDB-lite"/>
    </source>
</evidence>
<protein>
    <recommendedName>
        <fullName evidence="5">Lipoprotein</fullName>
    </recommendedName>
</protein>
<reference evidence="3 4" key="1">
    <citation type="journal article" date="2021" name="Int. J. Syst. Evol. Microbiol.">
        <title>Reticulibacter mediterranei gen. nov., sp. nov., within the new family Reticulibacteraceae fam. nov., and Ktedonospora formicarum gen. nov., sp. nov., Ktedonobacter robiniae sp. nov., Dictyobacter formicarum sp. nov. and Dictyobacter arantiisoli sp. nov., belonging to the class Ktedonobacteria.</title>
        <authorList>
            <person name="Yabe S."/>
            <person name="Zheng Y."/>
            <person name="Wang C.M."/>
            <person name="Sakai Y."/>
            <person name="Abe K."/>
            <person name="Yokota A."/>
            <person name="Donadio S."/>
            <person name="Cavaletti L."/>
            <person name="Monciardini P."/>
        </authorList>
    </citation>
    <scope>NUCLEOTIDE SEQUENCE [LARGE SCALE GENOMIC DNA]</scope>
    <source>
        <strain evidence="3 4">SOSP1-30</strain>
    </source>
</reference>
<feature type="compositionally biased region" description="Polar residues" evidence="1">
    <location>
        <begin position="34"/>
        <end position="48"/>
    </location>
</feature>
<keyword evidence="4" id="KW-1185">Reference proteome</keyword>